<dbReference type="RefSeq" id="WP_005944390.1">
    <property type="nucleotide sequence ID" value="NZ_GL538342.1"/>
</dbReference>
<evidence type="ECO:0000256" key="7">
    <source>
        <dbReference type="ARBA" id="ARBA00022840"/>
    </source>
</evidence>
<dbReference type="GO" id="GO:0004527">
    <property type="term" value="F:exonuclease activity"/>
    <property type="evidence" value="ECO:0007669"/>
    <property type="project" value="UniProtKB-KW"/>
</dbReference>
<evidence type="ECO:0000313" key="12">
    <source>
        <dbReference type="Proteomes" id="UP000006028"/>
    </source>
</evidence>
<keyword evidence="9" id="KW-0234">DNA repair</keyword>
<dbReference type="GO" id="GO:0006310">
    <property type="term" value="P:DNA recombination"/>
    <property type="evidence" value="ECO:0007669"/>
    <property type="project" value="TreeGrafter"/>
</dbReference>
<keyword evidence="4" id="KW-0378">Hydrolase</keyword>
<dbReference type="GO" id="GO:0006281">
    <property type="term" value="P:DNA repair"/>
    <property type="evidence" value="ECO:0007669"/>
    <property type="project" value="UniProtKB-KW"/>
</dbReference>
<keyword evidence="2" id="KW-0547">Nucleotide-binding</keyword>
<proteinExistence type="predicted"/>
<gene>
    <name evidence="11" type="ORF">HMPREF9436_02367</name>
</gene>
<evidence type="ECO:0000256" key="3">
    <source>
        <dbReference type="ARBA" id="ARBA00022763"/>
    </source>
</evidence>
<keyword evidence="7" id="KW-0067">ATP-binding</keyword>
<name>E2ZL13_9FIRM</name>
<keyword evidence="5 11" id="KW-0347">Helicase</keyword>
<keyword evidence="6" id="KW-0269">Exonuclease</keyword>
<evidence type="ECO:0000256" key="8">
    <source>
        <dbReference type="ARBA" id="ARBA00023125"/>
    </source>
</evidence>
<dbReference type="InterPro" id="IPR027417">
    <property type="entry name" value="P-loop_NTPase"/>
</dbReference>
<dbReference type="EMBL" id="AECU01000180">
    <property type="protein sequence ID" value="EFQ06127.1"/>
    <property type="molecule type" value="Genomic_DNA"/>
</dbReference>
<evidence type="ECO:0000259" key="10">
    <source>
        <dbReference type="Pfam" id="PF21445"/>
    </source>
</evidence>
<evidence type="ECO:0000256" key="6">
    <source>
        <dbReference type="ARBA" id="ARBA00022839"/>
    </source>
</evidence>
<dbReference type="GO" id="GO:0004386">
    <property type="term" value="F:helicase activity"/>
    <property type="evidence" value="ECO:0007669"/>
    <property type="project" value="UniProtKB-KW"/>
</dbReference>
<keyword evidence="8" id="KW-0238">DNA-binding</keyword>
<dbReference type="Proteomes" id="UP000006028">
    <property type="component" value="Unassembled WGS sequence"/>
</dbReference>
<dbReference type="GO" id="GO:0005524">
    <property type="term" value="F:ATP binding"/>
    <property type="evidence" value="ECO:0007669"/>
    <property type="project" value="UniProtKB-KW"/>
</dbReference>
<evidence type="ECO:0000313" key="11">
    <source>
        <dbReference type="EMBL" id="EFQ06127.1"/>
    </source>
</evidence>
<dbReference type="SUPFAM" id="SSF52540">
    <property type="entry name" value="P-loop containing nucleoside triphosphate hydrolases"/>
    <property type="match status" value="2"/>
</dbReference>
<dbReference type="Gene3D" id="3.40.50.300">
    <property type="entry name" value="P-loop containing nucleotide triphosphate hydrolases"/>
    <property type="match status" value="4"/>
</dbReference>
<accession>E2ZL13</accession>
<dbReference type="HOGENOM" id="CLU_423722_0_0_9"/>
<dbReference type="AlphaFoldDB" id="E2ZL13"/>
<evidence type="ECO:0000256" key="5">
    <source>
        <dbReference type="ARBA" id="ARBA00022806"/>
    </source>
</evidence>
<dbReference type="Pfam" id="PF21445">
    <property type="entry name" value="ADDB_N"/>
    <property type="match status" value="1"/>
</dbReference>
<keyword evidence="1" id="KW-0540">Nuclease</keyword>
<protein>
    <submittedName>
        <fullName evidence="11">ATP-dependent helicase/deoxyribonuclease subunit B family protein</fullName>
    </submittedName>
</protein>
<organism evidence="11 12">
    <name type="scientific">Faecalibacterium cf. prausnitzii KLE1255</name>
    <dbReference type="NCBI Taxonomy" id="748224"/>
    <lineage>
        <taxon>Bacteria</taxon>
        <taxon>Bacillati</taxon>
        <taxon>Bacillota</taxon>
        <taxon>Clostridia</taxon>
        <taxon>Eubacteriales</taxon>
        <taxon>Oscillospiraceae</taxon>
        <taxon>Faecalibacterium</taxon>
    </lineage>
</organism>
<evidence type="ECO:0000256" key="2">
    <source>
        <dbReference type="ARBA" id="ARBA00022741"/>
    </source>
</evidence>
<dbReference type="eggNOG" id="COG3857">
    <property type="taxonomic scope" value="Bacteria"/>
</dbReference>
<keyword evidence="3" id="KW-0227">DNA damage</keyword>
<sequence length="693" mass="74969">MLKLVLGGSGSGKTTLLYSRIRARAEAGRRSILLVPEQFTSSTEGRIYRELGDALSGMVESFSFTSLAERILSAEGGAAVQTLSDAGRAVLVRRALEELQDHVHYYYRHRRSAAFCQMAAQTIDELKSAGLSGAQLSELAPDCGPESGKLSELALIFQGYETLLAGTGMDPADRLELAADRLEAALARGELPDFLREREVFIDEFDTFNAPKKRLMGAMLAALPTVTVALCDDGAPMVPGDMGLFSGAKQVAAQLRQLARKNGTDAAVPELLRRDLRHKDAPGLAAVTELLETGTCEVPPAAPEVRLFAAASREEEARCTAAAIRRLMRQGVRCGKMAVVCRNIPDYRAAIRYEFRMADIPLYCDEPTTPEFSAPATAVRALLALLRGADMTENLTILAKTGLCALTEPQVCALENYAYTWSPNAAAWRTKFEKSPKGFGENELSDEDAKTLEDAETARQLLVTAVDELRSKVRGGSAEQISRELYFCLKKLGAEEQQAALVEAVRTARGIPAAEEAAREWNVVMQLLNEMAHLLGGQGVTFAEYEDLFSLLLRSSDLGHIPQTLDAVVLASAGKMRLDAPDYVFVLGLAEGEFPCAPSETGLLTHADRDVLMAKQIDLPDCFENRVVREQVCVYKALTAPAKGLWLSWPKGQGKTLCAALEPIVEALHPAAPELELPDLAATPADALDTLGG</sequence>
<feature type="domain" description="ATP-dependent helicase/deoxyribonuclease subunit B N-terminal" evidence="10">
    <location>
        <begin position="4"/>
        <end position="286"/>
    </location>
</feature>
<dbReference type="GO" id="GO:0003677">
    <property type="term" value="F:DNA binding"/>
    <property type="evidence" value="ECO:0007669"/>
    <property type="project" value="UniProtKB-KW"/>
</dbReference>
<dbReference type="PANTHER" id="PTHR30591">
    <property type="entry name" value="RECBCD ENZYME SUBUNIT RECC"/>
    <property type="match status" value="1"/>
</dbReference>
<dbReference type="PANTHER" id="PTHR30591:SF1">
    <property type="entry name" value="RECBCD ENZYME SUBUNIT RECC"/>
    <property type="match status" value="1"/>
</dbReference>
<evidence type="ECO:0000256" key="1">
    <source>
        <dbReference type="ARBA" id="ARBA00022722"/>
    </source>
</evidence>
<comment type="caution">
    <text evidence="11">The sequence shown here is derived from an EMBL/GenBank/DDBJ whole genome shotgun (WGS) entry which is preliminary data.</text>
</comment>
<reference evidence="11 12" key="1">
    <citation type="submission" date="2010-08" db="EMBL/GenBank/DDBJ databases">
        <authorList>
            <person name="Weinstock G."/>
            <person name="Sodergren E."/>
            <person name="Clifton S."/>
            <person name="Fulton L."/>
            <person name="Fulton B."/>
            <person name="Courtney L."/>
            <person name="Fronick C."/>
            <person name="Harrison M."/>
            <person name="Strong C."/>
            <person name="Farmer C."/>
            <person name="Delahaunty K."/>
            <person name="Markovic C."/>
            <person name="Hall O."/>
            <person name="Minx P."/>
            <person name="Tomlinson C."/>
            <person name="Mitreva M."/>
            <person name="Hou S."/>
            <person name="Chen J."/>
            <person name="Wollam A."/>
            <person name="Pepin K.H."/>
            <person name="Johnson M."/>
            <person name="Bhonagiri V."/>
            <person name="Zhang X."/>
            <person name="Suruliraj S."/>
            <person name="Warren W."/>
            <person name="Chinwalla A."/>
            <person name="Mardis E.R."/>
            <person name="Wilson R.K."/>
        </authorList>
    </citation>
    <scope>NUCLEOTIDE SEQUENCE [LARGE SCALE GENOMIC DNA]</scope>
    <source>
        <strain evidence="11 12">KLE1255</strain>
    </source>
</reference>
<feature type="non-terminal residue" evidence="11">
    <location>
        <position position="693"/>
    </location>
</feature>
<dbReference type="STRING" id="748224.HMPREF9436_02367"/>
<evidence type="ECO:0000256" key="9">
    <source>
        <dbReference type="ARBA" id="ARBA00023204"/>
    </source>
</evidence>
<dbReference type="InterPro" id="IPR049035">
    <property type="entry name" value="ADDB_N"/>
</dbReference>
<evidence type="ECO:0000256" key="4">
    <source>
        <dbReference type="ARBA" id="ARBA00022801"/>
    </source>
</evidence>